<dbReference type="GO" id="GO:0008168">
    <property type="term" value="F:methyltransferase activity"/>
    <property type="evidence" value="ECO:0007669"/>
    <property type="project" value="UniProtKB-KW"/>
</dbReference>
<feature type="domain" description="HTH arsR-type" evidence="2">
    <location>
        <begin position="1"/>
        <end position="94"/>
    </location>
</feature>
<dbReference type="Pfam" id="PF13847">
    <property type="entry name" value="Methyltransf_31"/>
    <property type="match status" value="1"/>
</dbReference>
<dbReference type="PROSITE" id="PS50987">
    <property type="entry name" value="HTH_ARSR_2"/>
    <property type="match status" value="1"/>
</dbReference>
<protein>
    <submittedName>
        <fullName evidence="3">Ubiquinone/menaquinone biosynthesis C-methylase UbiE</fullName>
    </submittedName>
</protein>
<dbReference type="SMART" id="SM00418">
    <property type="entry name" value="HTH_ARSR"/>
    <property type="match status" value="1"/>
</dbReference>
<dbReference type="SUPFAM" id="SSF46785">
    <property type="entry name" value="Winged helix' DNA-binding domain"/>
    <property type="match status" value="1"/>
</dbReference>
<name>A0A4R6VTP6_9HYPH</name>
<evidence type="ECO:0000256" key="1">
    <source>
        <dbReference type="ARBA" id="ARBA00022679"/>
    </source>
</evidence>
<dbReference type="Gene3D" id="1.10.10.10">
    <property type="entry name" value="Winged helix-like DNA-binding domain superfamily/Winged helix DNA-binding domain"/>
    <property type="match status" value="1"/>
</dbReference>
<dbReference type="PANTHER" id="PTHR43861:SF3">
    <property type="entry name" value="PUTATIVE (AFU_ORTHOLOGUE AFUA_2G14390)-RELATED"/>
    <property type="match status" value="1"/>
</dbReference>
<gene>
    <name evidence="3" type="ORF">ATL17_0816</name>
</gene>
<dbReference type="CDD" id="cd00090">
    <property type="entry name" value="HTH_ARSR"/>
    <property type="match status" value="1"/>
</dbReference>
<dbReference type="RefSeq" id="WP_133571477.1">
    <property type="nucleotide sequence ID" value="NZ_SNYR01000001.1"/>
</dbReference>
<dbReference type="EMBL" id="SNYR01000001">
    <property type="protein sequence ID" value="TDQ66811.1"/>
    <property type="molecule type" value="Genomic_DNA"/>
</dbReference>
<dbReference type="PANTHER" id="PTHR43861">
    <property type="entry name" value="TRANS-ACONITATE 2-METHYLTRANSFERASE-RELATED"/>
    <property type="match status" value="1"/>
</dbReference>
<dbReference type="InterPro" id="IPR001845">
    <property type="entry name" value="HTH_ArsR_DNA-bd_dom"/>
</dbReference>
<accession>A0A4R6VTP6</accession>
<dbReference type="InterPro" id="IPR011991">
    <property type="entry name" value="ArsR-like_HTH"/>
</dbReference>
<dbReference type="InterPro" id="IPR025714">
    <property type="entry name" value="Methyltranfer_dom"/>
</dbReference>
<evidence type="ECO:0000259" key="2">
    <source>
        <dbReference type="PROSITE" id="PS50987"/>
    </source>
</evidence>
<sequence length="318" mass="35750">MANLREMVEILRSAGEFTRLRLLALLSEGELSVKDLTEILDQSQPRVSRHLRLLTESGLITRHAEGAWAFFRLSDELGSAALVQHILGRLDPSDEMLVADRERLAAVRRDHQARAATFFAKVAKDWDRLRTLHAPDEAVEASIAQLLAGQHFETFLDLGTGTGRMLELLADQFSKGIGLDASREMISVARTKFEKSGQKNVQVRLADIGDLSEYRDSADFVMLHQVLHHFDDPGIALHNARMALKPGGAIMVVDFMPHKLEFLREEQAHRRLGLSHVQMQAWARSARLDVMQAREIPHPGPDDGLTVCIWHLTDTHKN</sequence>
<keyword evidence="4" id="KW-1185">Reference proteome</keyword>
<dbReference type="CDD" id="cd02440">
    <property type="entry name" value="AdoMet_MTases"/>
    <property type="match status" value="1"/>
</dbReference>
<keyword evidence="3" id="KW-0830">Ubiquinone</keyword>
<dbReference type="PRINTS" id="PR00778">
    <property type="entry name" value="HTHARSR"/>
</dbReference>
<dbReference type="Gene3D" id="3.40.50.150">
    <property type="entry name" value="Vaccinia Virus protein VP39"/>
    <property type="match status" value="1"/>
</dbReference>
<dbReference type="AlphaFoldDB" id="A0A4R6VTP6"/>
<keyword evidence="3" id="KW-0489">Methyltransferase</keyword>
<dbReference type="OrthoDB" id="9789575at2"/>
<dbReference type="Pfam" id="PF01022">
    <property type="entry name" value="HTH_5"/>
    <property type="match status" value="1"/>
</dbReference>
<dbReference type="InterPro" id="IPR036388">
    <property type="entry name" value="WH-like_DNA-bd_sf"/>
</dbReference>
<dbReference type="InterPro" id="IPR029063">
    <property type="entry name" value="SAM-dependent_MTases_sf"/>
</dbReference>
<dbReference type="GO" id="GO:0003700">
    <property type="term" value="F:DNA-binding transcription factor activity"/>
    <property type="evidence" value="ECO:0007669"/>
    <property type="project" value="InterPro"/>
</dbReference>
<dbReference type="InterPro" id="IPR036390">
    <property type="entry name" value="WH_DNA-bd_sf"/>
</dbReference>
<proteinExistence type="predicted"/>
<keyword evidence="1" id="KW-0808">Transferase</keyword>
<evidence type="ECO:0000313" key="3">
    <source>
        <dbReference type="EMBL" id="TDQ66811.1"/>
    </source>
</evidence>
<evidence type="ECO:0000313" key="4">
    <source>
        <dbReference type="Proteomes" id="UP000295391"/>
    </source>
</evidence>
<dbReference type="GO" id="GO:0032259">
    <property type="term" value="P:methylation"/>
    <property type="evidence" value="ECO:0007669"/>
    <property type="project" value="UniProtKB-KW"/>
</dbReference>
<dbReference type="NCBIfam" id="NF033788">
    <property type="entry name" value="HTH_metalloreg"/>
    <property type="match status" value="1"/>
</dbReference>
<dbReference type="Proteomes" id="UP000295391">
    <property type="component" value="Unassembled WGS sequence"/>
</dbReference>
<reference evidence="3 4" key="1">
    <citation type="submission" date="2019-03" db="EMBL/GenBank/DDBJ databases">
        <title>Genomic Encyclopedia of Type Strains, Phase III (KMG-III): the genomes of soil and plant-associated and newly described type strains.</title>
        <authorList>
            <person name="Whitman W."/>
        </authorList>
    </citation>
    <scope>NUCLEOTIDE SEQUENCE [LARGE SCALE GENOMIC DNA]</scope>
    <source>
        <strain evidence="3 4">CGMCC 1.7002</strain>
    </source>
</reference>
<dbReference type="SUPFAM" id="SSF53335">
    <property type="entry name" value="S-adenosyl-L-methionine-dependent methyltransferases"/>
    <property type="match status" value="1"/>
</dbReference>
<comment type="caution">
    <text evidence="3">The sequence shown here is derived from an EMBL/GenBank/DDBJ whole genome shotgun (WGS) entry which is preliminary data.</text>
</comment>
<organism evidence="3 4">
    <name type="scientific">Maritalea mobilis</name>
    <dbReference type="NCBI Taxonomy" id="483324"/>
    <lineage>
        <taxon>Bacteria</taxon>
        <taxon>Pseudomonadati</taxon>
        <taxon>Pseudomonadota</taxon>
        <taxon>Alphaproteobacteria</taxon>
        <taxon>Hyphomicrobiales</taxon>
        <taxon>Devosiaceae</taxon>
        <taxon>Maritalea</taxon>
    </lineage>
</organism>